<comment type="caution">
    <text evidence="1">The sequence shown here is derived from an EMBL/GenBank/DDBJ whole genome shotgun (WGS) entry which is preliminary data.</text>
</comment>
<feature type="non-terminal residue" evidence="1">
    <location>
        <position position="83"/>
    </location>
</feature>
<organism evidence="1 2">
    <name type="scientific">Entomophthora muscae</name>
    <dbReference type="NCBI Taxonomy" id="34485"/>
    <lineage>
        <taxon>Eukaryota</taxon>
        <taxon>Fungi</taxon>
        <taxon>Fungi incertae sedis</taxon>
        <taxon>Zoopagomycota</taxon>
        <taxon>Entomophthoromycotina</taxon>
        <taxon>Entomophthoromycetes</taxon>
        <taxon>Entomophthorales</taxon>
        <taxon>Entomophthoraceae</taxon>
        <taxon>Entomophthora</taxon>
    </lineage>
</organism>
<sequence>MAQEWDLNPDPESPQATGPIDQGTACLRFLETESPQAEAPARSQSQNTSAGLTMVVPKEGLLKLPNEGRESSSVNFMNFKSSW</sequence>
<gene>
    <name evidence="1" type="ORF">DSO57_1010072</name>
</gene>
<dbReference type="EMBL" id="QTSX02005003">
    <property type="protein sequence ID" value="KAJ9062500.1"/>
    <property type="molecule type" value="Genomic_DNA"/>
</dbReference>
<dbReference type="Proteomes" id="UP001165960">
    <property type="component" value="Unassembled WGS sequence"/>
</dbReference>
<protein>
    <submittedName>
        <fullName evidence="1">Uncharacterized protein</fullName>
    </submittedName>
</protein>
<proteinExistence type="predicted"/>
<keyword evidence="2" id="KW-1185">Reference proteome</keyword>
<evidence type="ECO:0000313" key="1">
    <source>
        <dbReference type="EMBL" id="KAJ9062500.1"/>
    </source>
</evidence>
<evidence type="ECO:0000313" key="2">
    <source>
        <dbReference type="Proteomes" id="UP001165960"/>
    </source>
</evidence>
<reference evidence="1" key="1">
    <citation type="submission" date="2022-04" db="EMBL/GenBank/DDBJ databases">
        <title>Genome of the entomopathogenic fungus Entomophthora muscae.</title>
        <authorList>
            <person name="Elya C."/>
            <person name="Lovett B.R."/>
            <person name="Lee E."/>
            <person name="Macias A.M."/>
            <person name="Hajek A.E."/>
            <person name="De Bivort B.L."/>
            <person name="Kasson M.T."/>
            <person name="De Fine Licht H.H."/>
            <person name="Stajich J.E."/>
        </authorList>
    </citation>
    <scope>NUCLEOTIDE SEQUENCE</scope>
    <source>
        <strain evidence="1">Berkeley</strain>
    </source>
</reference>
<accession>A0ACC2SJI9</accession>
<name>A0ACC2SJI9_9FUNG</name>